<organism evidence="9">
    <name type="scientific">Guillardia theta</name>
    <name type="common">Cryptophyte</name>
    <name type="synonym">Cryptomonas phi</name>
    <dbReference type="NCBI Taxonomy" id="55529"/>
    <lineage>
        <taxon>Eukaryota</taxon>
        <taxon>Cryptophyceae</taxon>
        <taxon>Pyrenomonadales</taxon>
        <taxon>Geminigeraceae</taxon>
        <taxon>Guillardia</taxon>
    </lineage>
</organism>
<dbReference type="PANTHER" id="PTHR22950:SF702">
    <property type="entry name" value="AMINO ACID TRANSPORTER PROTEIN"/>
    <property type="match status" value="1"/>
</dbReference>
<evidence type="ECO:0000256" key="4">
    <source>
        <dbReference type="ARBA" id="ARBA00023136"/>
    </source>
</evidence>
<dbReference type="InterPro" id="IPR013057">
    <property type="entry name" value="AA_transpt_TM"/>
</dbReference>
<dbReference type="EMBL" id="HBKN01003643">
    <property type="protein sequence ID" value="CAE2193767.1"/>
    <property type="molecule type" value="Transcribed_RNA"/>
</dbReference>
<dbReference type="GO" id="GO:0016020">
    <property type="term" value="C:membrane"/>
    <property type="evidence" value="ECO:0007669"/>
    <property type="project" value="UniProtKB-SubCell"/>
</dbReference>
<keyword evidence="3 6" id="KW-1133">Transmembrane helix</keyword>
<dbReference type="GO" id="GO:0015179">
    <property type="term" value="F:L-amino acid transmembrane transporter activity"/>
    <property type="evidence" value="ECO:0007669"/>
    <property type="project" value="TreeGrafter"/>
</dbReference>
<evidence type="ECO:0000256" key="5">
    <source>
        <dbReference type="SAM" id="MobiDB-lite"/>
    </source>
</evidence>
<dbReference type="EMBL" id="HBKN01003642">
    <property type="protein sequence ID" value="CAE2193766.1"/>
    <property type="molecule type" value="Transcribed_RNA"/>
</dbReference>
<feature type="region of interest" description="Disordered" evidence="5">
    <location>
        <begin position="1"/>
        <end position="60"/>
    </location>
</feature>
<proteinExistence type="predicted"/>
<evidence type="ECO:0000313" key="9">
    <source>
        <dbReference type="EMBL" id="CAE2193767.1"/>
    </source>
</evidence>
<feature type="compositionally biased region" description="Polar residues" evidence="5">
    <location>
        <begin position="13"/>
        <end position="25"/>
    </location>
</feature>
<feature type="transmembrane region" description="Helical" evidence="6">
    <location>
        <begin position="221"/>
        <end position="242"/>
    </location>
</feature>
<keyword evidence="4 6" id="KW-0472">Membrane</keyword>
<evidence type="ECO:0000256" key="6">
    <source>
        <dbReference type="SAM" id="Phobius"/>
    </source>
</evidence>
<comment type="subcellular location">
    <subcellularLocation>
        <location evidence="1">Membrane</location>
        <topology evidence="1">Multi-pass membrane protein</topology>
    </subcellularLocation>
</comment>
<feature type="transmembrane region" description="Helical" evidence="6">
    <location>
        <begin position="414"/>
        <end position="436"/>
    </location>
</feature>
<feature type="transmembrane region" description="Helical" evidence="6">
    <location>
        <begin position="81"/>
        <end position="100"/>
    </location>
</feature>
<dbReference type="Pfam" id="PF01490">
    <property type="entry name" value="Aa_trans"/>
    <property type="match status" value="1"/>
</dbReference>
<evidence type="ECO:0000313" key="8">
    <source>
        <dbReference type="EMBL" id="CAE2193766.1"/>
    </source>
</evidence>
<name>A0A6U5WF00_GUITH</name>
<evidence type="ECO:0000256" key="3">
    <source>
        <dbReference type="ARBA" id="ARBA00022989"/>
    </source>
</evidence>
<feature type="transmembrane region" description="Helical" evidence="6">
    <location>
        <begin position="189"/>
        <end position="209"/>
    </location>
</feature>
<feature type="transmembrane region" description="Helical" evidence="6">
    <location>
        <begin position="388"/>
        <end position="408"/>
    </location>
</feature>
<sequence length="483" mass="52706">MASKRDNLEENLQMHQESSNSFPPDSSNEDRNEEEDGEGATLLQRVPARTSRPMIQTQSSGSSFQDFLDQYYSQGSIRGSVFNLCSATLGAGALSVPSAFKSMGIALGLFLLCVCAWTTTFSINLLVIARSRTGCSTYEEITRHLFGPRWASFVEWNIIAICFGTGVAYCKTLHDFVTPLVIVTNISSYAPWMTSTVALIVVWLFLLLPLSLVDSMNELRFASLFGVITIIYLVGAVCYHSSFNIASNAVQPPWSDLSLWVGSKPLDIIQAVPIFMFAFTCQINVFAIFDDLNRASERRMAKVSFRAISLCLLLYACIGVSGFLEFGHRTHGNILNNFSQEFTQGSVGVVLMYGAIAVTIVMAFPLIVHPCRSSIENVCSGYIPSNRLSHAAWTILISGGAIVLSLFVPHLDTVFQLVGGTTSAFICFVLPALFALKMGLYTGEPWRRAALVLVAIMGGMGGILSTTITLVSLTTRTSDDKIS</sequence>
<accession>A0A6U5WF00</accession>
<feature type="transmembrane region" description="Helical" evidence="6">
    <location>
        <begin position="106"/>
        <end position="129"/>
    </location>
</feature>
<evidence type="ECO:0000259" key="7">
    <source>
        <dbReference type="Pfam" id="PF01490"/>
    </source>
</evidence>
<protein>
    <recommendedName>
        <fullName evidence="7">Amino acid transporter transmembrane domain-containing protein</fullName>
    </recommendedName>
</protein>
<gene>
    <name evidence="8" type="ORF">GTHE00462_LOCUS3077</name>
    <name evidence="9" type="ORF">GTHE00462_LOCUS3078</name>
</gene>
<feature type="transmembrane region" description="Helical" evidence="6">
    <location>
        <begin position="347"/>
        <end position="368"/>
    </location>
</feature>
<feature type="transmembrane region" description="Helical" evidence="6">
    <location>
        <begin position="448"/>
        <end position="473"/>
    </location>
</feature>
<feature type="domain" description="Amino acid transporter transmembrane" evidence="7">
    <location>
        <begin position="74"/>
        <end position="469"/>
    </location>
</feature>
<evidence type="ECO:0000256" key="2">
    <source>
        <dbReference type="ARBA" id="ARBA00022692"/>
    </source>
</evidence>
<evidence type="ECO:0000256" key="1">
    <source>
        <dbReference type="ARBA" id="ARBA00004141"/>
    </source>
</evidence>
<feature type="transmembrane region" description="Helical" evidence="6">
    <location>
        <begin position="268"/>
        <end position="289"/>
    </location>
</feature>
<feature type="transmembrane region" description="Helical" evidence="6">
    <location>
        <begin position="310"/>
        <end position="327"/>
    </location>
</feature>
<keyword evidence="2 6" id="KW-0812">Transmembrane</keyword>
<reference evidence="9" key="1">
    <citation type="submission" date="2021-01" db="EMBL/GenBank/DDBJ databases">
        <authorList>
            <person name="Corre E."/>
            <person name="Pelletier E."/>
            <person name="Niang G."/>
            <person name="Scheremetjew M."/>
            <person name="Finn R."/>
            <person name="Kale V."/>
            <person name="Holt S."/>
            <person name="Cochrane G."/>
            <person name="Meng A."/>
            <person name="Brown T."/>
            <person name="Cohen L."/>
        </authorList>
    </citation>
    <scope>NUCLEOTIDE SEQUENCE</scope>
    <source>
        <strain evidence="9">CCMP 2712</strain>
    </source>
</reference>
<dbReference type="PANTHER" id="PTHR22950">
    <property type="entry name" value="AMINO ACID TRANSPORTER"/>
    <property type="match status" value="1"/>
</dbReference>
<feature type="transmembrane region" description="Helical" evidence="6">
    <location>
        <begin position="150"/>
        <end position="169"/>
    </location>
</feature>
<dbReference type="AlphaFoldDB" id="A0A6U5WF00"/>